<protein>
    <submittedName>
        <fullName evidence="4">Uncharacterized protein</fullName>
    </submittedName>
</protein>
<dbReference type="SMART" id="SM00320">
    <property type="entry name" value="WD40"/>
    <property type="match status" value="7"/>
</dbReference>
<dbReference type="PROSITE" id="PS00678">
    <property type="entry name" value="WD_REPEATS_1"/>
    <property type="match status" value="2"/>
</dbReference>
<dbReference type="InterPro" id="IPR019775">
    <property type="entry name" value="WD40_repeat_CS"/>
</dbReference>
<evidence type="ECO:0000313" key="4">
    <source>
        <dbReference type="EMBL" id="AOR34676.1"/>
    </source>
</evidence>
<accession>A0A1D7YGL5</accession>
<proteinExistence type="predicted"/>
<feature type="repeat" description="WD" evidence="3">
    <location>
        <begin position="16"/>
        <end position="57"/>
    </location>
</feature>
<dbReference type="Gene3D" id="2.130.10.10">
    <property type="entry name" value="YVTN repeat-like/Quinoprotein amine dehydrogenase"/>
    <property type="match status" value="2"/>
</dbReference>
<dbReference type="Proteomes" id="UP000094960">
    <property type="component" value="Chromosome"/>
</dbReference>
<feature type="repeat" description="WD" evidence="3">
    <location>
        <begin position="226"/>
        <end position="267"/>
    </location>
</feature>
<dbReference type="PANTHER" id="PTHR19848">
    <property type="entry name" value="WD40 REPEAT PROTEIN"/>
    <property type="match status" value="1"/>
</dbReference>
<evidence type="ECO:0000256" key="1">
    <source>
        <dbReference type="ARBA" id="ARBA00022574"/>
    </source>
</evidence>
<dbReference type="Pfam" id="PF00400">
    <property type="entry name" value="WD40"/>
    <property type="match status" value="4"/>
</dbReference>
<keyword evidence="2" id="KW-0677">Repeat</keyword>
<dbReference type="PROSITE" id="PS50082">
    <property type="entry name" value="WD_REPEATS_2"/>
    <property type="match status" value="3"/>
</dbReference>
<dbReference type="SUPFAM" id="SSF50978">
    <property type="entry name" value="WD40 repeat-like"/>
    <property type="match status" value="1"/>
</dbReference>
<keyword evidence="1 3" id="KW-0853">WD repeat</keyword>
<organism evidence="4 5">
    <name type="scientific">Streptomyces fodineus</name>
    <dbReference type="NCBI Taxonomy" id="1904616"/>
    <lineage>
        <taxon>Bacteria</taxon>
        <taxon>Bacillati</taxon>
        <taxon>Actinomycetota</taxon>
        <taxon>Actinomycetes</taxon>
        <taxon>Kitasatosporales</taxon>
        <taxon>Streptomycetaceae</taxon>
        <taxon>Streptomyces</taxon>
    </lineage>
</organism>
<dbReference type="AlphaFoldDB" id="A0A1D7YGL5"/>
<reference evidence="5" key="1">
    <citation type="submission" date="2016-09" db="EMBL/GenBank/DDBJ databases">
        <title>Streptomyces puniciscabiei strain:TW1S1 Genome sequencing and assembly.</title>
        <authorList>
            <person name="Kim M.-K."/>
            <person name="Kim S.B."/>
        </authorList>
    </citation>
    <scope>NUCLEOTIDE SEQUENCE [LARGE SCALE GENOMIC DNA]</scope>
    <source>
        <strain evidence="5">TW1S1</strain>
    </source>
</reference>
<dbReference type="InterPro" id="IPR015943">
    <property type="entry name" value="WD40/YVTN_repeat-like_dom_sf"/>
</dbReference>
<gene>
    <name evidence="4" type="ORF">BFF78_29740</name>
</gene>
<sequence length="761" mass="81696">MTGQLHRAAPPAITGWAAHPTGLCALAWSGDGRRLATGGNDGLIHLWRLGDGTAEKLTTFAGHSGSVRSLAWTPDGGRLASGAEDGVVAVWDTTTGERVATPQRGRRWVNAVAWSPDGRLLAAAGGDRRTMVTDQLGRPVTAPLASPYGVLLSLVWSPDGARLAATCRGSALTIWDTARWQVAERLPAGGGAVWTVCWWRDGLAVGDAAGRLRVWDTDPLRPRLLLGAHGGAVARVTVNHTGSVLATLSHDQTIGVWDARTGRPLWRVQDAYPGWTGCLEAAPTADLLAGTDTSGREVRIWPLSGPGPRCEPAGTPVAEELRHAIRDADSHGRGYVALHDVAHLVADRWPALRKPEGWARAAVERGAATGDLALLGGRVAATGARALADAATATIREAAATGERTVNLRRDPSLPSPGTALAGGLLVQTSRAWIDATERPWILHSPEALPQAGPARDGSGSRPAIELRWGREVATTAAQVFCHLVNTTLFRHWSATREALTAATDERHRVWVEAGRDGREGLTVRVAADTETHRELLAELLVARITRENPGADRPARGTATVTGWTPDRFHRWDPAATGAWALGEADLPDRLDDRVAVLDEQIDDERLRQERLLLGTELPLPDHADVTVWHLARDRDTASALAAQLAVLGLRAGHDIADAARLVNASERSTASVLLLTDALRQWSTSPLAAPYAQLTAHTEANGRRIRWLPVIVNAAAPPADLPDHLHSFDWYRHEGIDRAERRRHLHALLGGILVDRTRS</sequence>
<dbReference type="RefSeq" id="WP_069781222.1">
    <property type="nucleotide sequence ID" value="NZ_CP017248.1"/>
</dbReference>
<evidence type="ECO:0000256" key="2">
    <source>
        <dbReference type="ARBA" id="ARBA00022737"/>
    </source>
</evidence>
<dbReference type="EMBL" id="CP017248">
    <property type="protein sequence ID" value="AOR34676.1"/>
    <property type="molecule type" value="Genomic_DNA"/>
</dbReference>
<dbReference type="PANTHER" id="PTHR19848:SF8">
    <property type="entry name" value="F-BOX AND WD REPEAT DOMAIN CONTAINING 7"/>
    <property type="match status" value="1"/>
</dbReference>
<feature type="repeat" description="WD" evidence="3">
    <location>
        <begin position="60"/>
        <end position="101"/>
    </location>
</feature>
<keyword evidence="5" id="KW-1185">Reference proteome</keyword>
<dbReference type="InterPro" id="IPR001680">
    <property type="entry name" value="WD40_rpt"/>
</dbReference>
<dbReference type="CDD" id="cd00200">
    <property type="entry name" value="WD40"/>
    <property type="match status" value="1"/>
</dbReference>
<evidence type="ECO:0000313" key="5">
    <source>
        <dbReference type="Proteomes" id="UP000094960"/>
    </source>
</evidence>
<dbReference type="KEGG" id="spun:BFF78_29740"/>
<dbReference type="PROSITE" id="PS50294">
    <property type="entry name" value="WD_REPEATS_REGION"/>
    <property type="match status" value="3"/>
</dbReference>
<name>A0A1D7YGL5_9ACTN</name>
<evidence type="ECO:0000256" key="3">
    <source>
        <dbReference type="PROSITE-ProRule" id="PRU00221"/>
    </source>
</evidence>
<dbReference type="InterPro" id="IPR036322">
    <property type="entry name" value="WD40_repeat_dom_sf"/>
</dbReference>